<feature type="compositionally biased region" description="Low complexity" evidence="1">
    <location>
        <begin position="16"/>
        <end position="25"/>
    </location>
</feature>
<dbReference type="EMBL" id="AYKW01000045">
    <property type="protein sequence ID" value="PIL25673.1"/>
    <property type="molecule type" value="Genomic_DNA"/>
</dbReference>
<protein>
    <submittedName>
        <fullName evidence="2">Uncharacterized protein</fullName>
    </submittedName>
</protein>
<sequence>MPGPHLSGLSQGGSAGASADLQAGLTNPDHAAAPVDTELGGNTFLGLLSGNTENPGHMFMNMHAGGFGGGIPGLDMWPYTASMQTPPASALVQPVAQAVLRQEVMPYLTRIVEELHREVHHAIATKLSEFRKEVEEMLSQATAEALAKVKDEGQERNANLTLAVHYYTIELIGCPTKTVKGPTGRLYYDLPAPLADDEEPRMAVDGTRLWNPDWAVDVNVGINAQFIRAVVDIVLQNGPFTHDIDIDTVSRETVELYVRVYFRNLKAQYKARATVEGQQKLEVTSKKHARLQRKKRKAARMRKALEAFKAAHGLENTVGVEMLCHTDWQSSEHSDIGEATEGEWTEHRDRAHAGAQGVEVRRLVWRSEKLNRIYAHLRVLAKTVVSESAQRRGRFRGPRINYNTEVPRQKRRRVASQGTTPHFQVDKPYKECVSAKWAGSTANGEAILEGAPDAPTGWTIFNLVIPDDALEADDLGWVADIDDTAM</sequence>
<reference evidence="2 3" key="1">
    <citation type="journal article" date="2015" name="Sci. Rep.">
        <title>Chromosome-level genome map provides insights into diverse defense mechanisms in the medicinal fungus Ganoderma sinense.</title>
        <authorList>
            <person name="Zhu Y."/>
            <person name="Xu J."/>
            <person name="Sun C."/>
            <person name="Zhou S."/>
            <person name="Xu H."/>
            <person name="Nelson D.R."/>
            <person name="Qian J."/>
            <person name="Song J."/>
            <person name="Luo H."/>
            <person name="Xiang L."/>
            <person name="Li Y."/>
            <person name="Xu Z."/>
            <person name="Ji A."/>
            <person name="Wang L."/>
            <person name="Lu S."/>
            <person name="Hayward A."/>
            <person name="Sun W."/>
            <person name="Li X."/>
            <person name="Schwartz D.C."/>
            <person name="Wang Y."/>
            <person name="Chen S."/>
        </authorList>
    </citation>
    <scope>NUCLEOTIDE SEQUENCE [LARGE SCALE GENOMIC DNA]</scope>
    <source>
        <strain evidence="2 3">ZZ0214-1</strain>
    </source>
</reference>
<feature type="region of interest" description="Disordered" evidence="1">
    <location>
        <begin position="1"/>
        <end position="36"/>
    </location>
</feature>
<evidence type="ECO:0000256" key="1">
    <source>
        <dbReference type="SAM" id="MobiDB-lite"/>
    </source>
</evidence>
<name>A0A2G8RVY8_9APHY</name>
<evidence type="ECO:0000313" key="2">
    <source>
        <dbReference type="EMBL" id="PIL25673.1"/>
    </source>
</evidence>
<keyword evidence="3" id="KW-1185">Reference proteome</keyword>
<dbReference type="Proteomes" id="UP000230002">
    <property type="component" value="Unassembled WGS sequence"/>
</dbReference>
<proteinExistence type="predicted"/>
<gene>
    <name evidence="2" type="ORF">GSI_11423</name>
</gene>
<organism evidence="2 3">
    <name type="scientific">Ganoderma sinense ZZ0214-1</name>
    <dbReference type="NCBI Taxonomy" id="1077348"/>
    <lineage>
        <taxon>Eukaryota</taxon>
        <taxon>Fungi</taxon>
        <taxon>Dikarya</taxon>
        <taxon>Basidiomycota</taxon>
        <taxon>Agaricomycotina</taxon>
        <taxon>Agaricomycetes</taxon>
        <taxon>Polyporales</taxon>
        <taxon>Polyporaceae</taxon>
        <taxon>Ganoderma</taxon>
    </lineage>
</organism>
<comment type="caution">
    <text evidence="2">The sequence shown here is derived from an EMBL/GenBank/DDBJ whole genome shotgun (WGS) entry which is preliminary data.</text>
</comment>
<evidence type="ECO:0000313" key="3">
    <source>
        <dbReference type="Proteomes" id="UP000230002"/>
    </source>
</evidence>
<dbReference type="OrthoDB" id="2735528at2759"/>
<accession>A0A2G8RVY8</accession>
<dbReference type="AlphaFoldDB" id="A0A2G8RVY8"/>